<proteinExistence type="predicted"/>
<sequence length="606" mass="66558">MPNPLLIRNLRAELAERQRPSVTIWNRVEGRPRSVEFDRALRAEVRDALWMLTRQWQMGEFHGDDAGSPVLAKVQVAQAALTTFQARDATPVAFDGSQPLEAVVERRPLDHLTAGGLGAADLRMMLGRRFLKRIPPVYRQSFVERYAFVAPDPTDEDDTERVAHLEVYALLQSLAGRAMDGYRLYQHLTASPSNTPLTGIAVAEADKPGIVEAGVELVGWFDAMFERPAWQSAWDPAHLEHQFAVTANVADGAKRLVAEEYPGGRLDWTAFSVDPAGGRGSGKLAEPSTTIPTATRFNGMPDKRWWAFEDGRTNLGDVSADTTDLARLLFLEFALAYGNDWFTIPYELPVGSLATVAGLAVTNVFGERLWIEPAGRGVDDDWRRWSMFTLDVAGTGREPADTSLFLPPTLPQSTGGPPLEDVVFTRDEVANLVWGVERVVPLASGVGKRGSEAAEETLAHRRRLEGVPPGAPVTGDAAAPISYRAMTTVPENWVPFVVMHVPGDVRATQLQRGAMLRLMEGVPPGARVRPRTTLLRVGLDQETAVPYHVFEEEVPRAGTQVSLAYQRTRWRDGRVLVWLAATRETGRGEASSGLAFDQLLPTPPAP</sequence>
<dbReference type="EMBL" id="CP026304">
    <property type="protein sequence ID" value="AVZ71003.1"/>
    <property type="molecule type" value="Genomic_DNA"/>
</dbReference>
<dbReference type="KEGG" id="slk:SLUN_00775"/>
<reference evidence="1 2" key="1">
    <citation type="submission" date="2018-01" db="EMBL/GenBank/DDBJ databases">
        <title>Complete genome sequence of Streptomyces lunaelactis MM109T, a Ferroverdin A producer isolated from cave moonmilk deposits.</title>
        <authorList>
            <person name="Naome A."/>
            <person name="Martinet L."/>
            <person name="Maciejewska M."/>
            <person name="Anderssen S."/>
            <person name="Adam D."/>
            <person name="Tenconi E."/>
            <person name="Deflandre B."/>
            <person name="Arguelles-Arias A."/>
            <person name="Calusinska M."/>
            <person name="Copieters W."/>
            <person name="Karim L."/>
            <person name="Hanikenne M."/>
            <person name="Baurain D."/>
            <person name="van Wezel G."/>
            <person name="Smargiasso N."/>
            <person name="de Pauw E."/>
            <person name="Delfosse P."/>
            <person name="Rigali S."/>
        </authorList>
    </citation>
    <scope>NUCLEOTIDE SEQUENCE [LARGE SCALE GENOMIC DNA]</scope>
    <source>
        <strain evidence="1 2">MM109</strain>
    </source>
</reference>
<gene>
    <name evidence="1" type="ORF">SLUN_00775</name>
</gene>
<dbReference type="Proteomes" id="UP000244201">
    <property type="component" value="Chromosome"/>
</dbReference>
<dbReference type="AlphaFoldDB" id="A0A2R4SVT3"/>
<accession>A0A2R4SVT3</accession>
<evidence type="ECO:0000313" key="2">
    <source>
        <dbReference type="Proteomes" id="UP000244201"/>
    </source>
</evidence>
<name>A0A2R4SVT3_9ACTN</name>
<keyword evidence="2" id="KW-1185">Reference proteome</keyword>
<dbReference type="OrthoDB" id="9763471at2"/>
<protein>
    <submittedName>
        <fullName evidence="1">Uncharacterized protein</fullName>
    </submittedName>
</protein>
<evidence type="ECO:0000313" key="1">
    <source>
        <dbReference type="EMBL" id="AVZ71003.1"/>
    </source>
</evidence>
<organism evidence="1 2">
    <name type="scientific">Streptomyces lunaelactis</name>
    <dbReference type="NCBI Taxonomy" id="1535768"/>
    <lineage>
        <taxon>Bacteria</taxon>
        <taxon>Bacillati</taxon>
        <taxon>Actinomycetota</taxon>
        <taxon>Actinomycetes</taxon>
        <taxon>Kitasatosporales</taxon>
        <taxon>Streptomycetaceae</taxon>
        <taxon>Streptomyces</taxon>
    </lineage>
</organism>